<evidence type="ECO:0000256" key="2">
    <source>
        <dbReference type="ARBA" id="ARBA00022741"/>
    </source>
</evidence>
<gene>
    <name evidence="9 12" type="primary">ffh</name>
    <name evidence="12" type="ORF">M5J20_00305</name>
</gene>
<keyword evidence="7 9" id="KW-0687">Ribonucleoprotein</keyword>
<organism evidence="12 13">
    <name type="scientific">Corynebacterium stercoris</name>
    <dbReference type="NCBI Taxonomy" id="2943490"/>
    <lineage>
        <taxon>Bacteria</taxon>
        <taxon>Bacillati</taxon>
        <taxon>Actinomycetota</taxon>
        <taxon>Actinomycetes</taxon>
        <taxon>Mycobacteriales</taxon>
        <taxon>Corynebacteriaceae</taxon>
        <taxon>Corynebacterium</taxon>
    </lineage>
</organism>
<dbReference type="InterPro" id="IPR022941">
    <property type="entry name" value="SRP54"/>
</dbReference>
<dbReference type="InterPro" id="IPR000897">
    <property type="entry name" value="SRP54_GTPase_dom"/>
</dbReference>
<dbReference type="CDD" id="cd18539">
    <property type="entry name" value="SRP_G"/>
    <property type="match status" value="1"/>
</dbReference>
<evidence type="ECO:0000259" key="11">
    <source>
        <dbReference type="PROSITE" id="PS00300"/>
    </source>
</evidence>
<dbReference type="InterPro" id="IPR013822">
    <property type="entry name" value="Signal_recog_particl_SRP54_hlx"/>
</dbReference>
<dbReference type="InterPro" id="IPR004780">
    <property type="entry name" value="SRP"/>
</dbReference>
<dbReference type="Proteomes" id="UP001204000">
    <property type="component" value="Unassembled WGS sequence"/>
</dbReference>
<keyword evidence="2 9" id="KW-0547">Nucleotide-binding</keyword>
<dbReference type="SMART" id="SM00382">
    <property type="entry name" value="AAA"/>
    <property type="match status" value="1"/>
</dbReference>
<evidence type="ECO:0000313" key="13">
    <source>
        <dbReference type="Proteomes" id="UP001204000"/>
    </source>
</evidence>
<evidence type="ECO:0000256" key="5">
    <source>
        <dbReference type="ARBA" id="ARBA00023134"/>
    </source>
</evidence>
<evidence type="ECO:0000256" key="3">
    <source>
        <dbReference type="ARBA" id="ARBA00022801"/>
    </source>
</evidence>
<evidence type="ECO:0000256" key="4">
    <source>
        <dbReference type="ARBA" id="ARBA00022884"/>
    </source>
</evidence>
<keyword evidence="13" id="KW-1185">Reference proteome</keyword>
<evidence type="ECO:0000256" key="7">
    <source>
        <dbReference type="ARBA" id="ARBA00023274"/>
    </source>
</evidence>
<dbReference type="PANTHER" id="PTHR11564:SF5">
    <property type="entry name" value="SIGNAL RECOGNITION PARTICLE SUBUNIT SRP54"/>
    <property type="match status" value="1"/>
</dbReference>
<dbReference type="HAMAP" id="MF_00306">
    <property type="entry name" value="SRP54"/>
    <property type="match status" value="1"/>
</dbReference>
<dbReference type="PANTHER" id="PTHR11564">
    <property type="entry name" value="SIGNAL RECOGNITION PARTICLE 54K PROTEIN SRP54"/>
    <property type="match status" value="1"/>
</dbReference>
<evidence type="ECO:0000256" key="9">
    <source>
        <dbReference type="HAMAP-Rule" id="MF_00306"/>
    </source>
</evidence>
<feature type="binding site" evidence="9">
    <location>
        <begin position="203"/>
        <end position="207"/>
    </location>
    <ligand>
        <name>GTP</name>
        <dbReference type="ChEBI" id="CHEBI:37565"/>
    </ligand>
</feature>
<dbReference type="SUPFAM" id="SSF47446">
    <property type="entry name" value="Signal peptide-binding domain"/>
    <property type="match status" value="1"/>
</dbReference>
<comment type="similarity">
    <text evidence="1 9">Belongs to the GTP-binding SRP family. SRP54 subfamily.</text>
</comment>
<evidence type="ECO:0000256" key="1">
    <source>
        <dbReference type="ARBA" id="ARBA00005450"/>
    </source>
</evidence>
<dbReference type="Gene3D" id="1.20.120.140">
    <property type="entry name" value="Signal recognition particle SRP54, nucleotide-binding domain"/>
    <property type="match status" value="1"/>
</dbReference>
<dbReference type="Gene3D" id="1.10.260.30">
    <property type="entry name" value="Signal recognition particle, SRP54 subunit, M-domain"/>
    <property type="match status" value="1"/>
</dbReference>
<dbReference type="EC" id="3.6.5.4" evidence="9"/>
<dbReference type="Gene3D" id="3.40.50.300">
    <property type="entry name" value="P-loop containing nucleotide triphosphate hydrolases"/>
    <property type="match status" value="1"/>
</dbReference>
<comment type="catalytic activity">
    <reaction evidence="8 9">
        <text>GTP + H2O = GDP + phosphate + H(+)</text>
        <dbReference type="Rhea" id="RHEA:19669"/>
        <dbReference type="ChEBI" id="CHEBI:15377"/>
        <dbReference type="ChEBI" id="CHEBI:15378"/>
        <dbReference type="ChEBI" id="CHEBI:37565"/>
        <dbReference type="ChEBI" id="CHEBI:43474"/>
        <dbReference type="ChEBI" id="CHEBI:58189"/>
        <dbReference type="EC" id="3.6.5.4"/>
    </reaction>
</comment>
<dbReference type="SMART" id="SM00962">
    <property type="entry name" value="SRP54"/>
    <property type="match status" value="1"/>
</dbReference>
<feature type="compositionally biased region" description="Gly residues" evidence="10">
    <location>
        <begin position="479"/>
        <end position="503"/>
    </location>
</feature>
<feature type="binding site" evidence="9">
    <location>
        <begin position="261"/>
        <end position="264"/>
    </location>
    <ligand>
        <name>GTP</name>
        <dbReference type="ChEBI" id="CHEBI:37565"/>
    </ligand>
</feature>
<comment type="subunit">
    <text evidence="9">Part of the signal recognition particle protein translocation system, which is composed of SRP and FtsY.</text>
</comment>
<dbReference type="InterPro" id="IPR027417">
    <property type="entry name" value="P-loop_NTPase"/>
</dbReference>
<keyword evidence="9" id="KW-0963">Cytoplasm</keyword>
<feature type="region of interest" description="Disordered" evidence="10">
    <location>
        <begin position="445"/>
        <end position="545"/>
    </location>
</feature>
<evidence type="ECO:0000256" key="10">
    <source>
        <dbReference type="SAM" id="MobiDB-lite"/>
    </source>
</evidence>
<comment type="domain">
    <text evidence="9">Composed of three domains: the N-terminal N domain, which is responsible for interactions with the ribosome, the central G domain, which binds GTP, and the C-terminal M domain, which binds the RNA and the signal sequence of the RNC.</text>
</comment>
<dbReference type="InterPro" id="IPR004125">
    <property type="entry name" value="Signal_recog_particle_SRP54_M"/>
</dbReference>
<sequence>MFESLSDRLQSALGGLRGKGKLTEADINATAREIRIALLEADVSLPVVRTFIKRVKERALGADVSEALNPAQQVIKIVDEELTAILGGETRRLNLAKNPPTVIMLAGLQGAGKTTLAGKLAKHLAKQGHTPILVACDLQRPGAVQQLQIVGERAGVPTFAPDPGTSLDTHDHDMGTSHGDPVAVAQQGVEYAKQNKNDVVIIDTAGRLGIDETLMTQARNIRDAVNPDEVLFVIDAMIGQDAVTTAQAFADGVDFTGVVLTKLDGDARGGAALSIREVTGKPILFASTGEKLEDFDVFHPDRMASRILGMGDLLSLIEQAEQTFNEQDAEAAAGKLASGELTLEDFLDQLLMIRRMGPIGNLLKMMPGGKAMNEMADMVDEKQLDRIQAIIRGMTPQEREDPKILNASRRKRIANGSGVTVAEVNQLVDRFFEAKKMMSQMANQFGLPGVPGMGGRSATKKKPKGRKGKNGKRKPPKRQGGGMPQMPGMGGMPGMPGMGGMPGMPGMPDMKELEKLQEQLPAGMQGMDLNNLDFEQAMKRMGKRR</sequence>
<dbReference type="Pfam" id="PF02978">
    <property type="entry name" value="SRP_SPB"/>
    <property type="match status" value="1"/>
</dbReference>
<evidence type="ECO:0000256" key="6">
    <source>
        <dbReference type="ARBA" id="ARBA00023135"/>
    </source>
</evidence>
<keyword evidence="3 9" id="KW-0378">Hydrolase</keyword>
<name>A0ABT1G1P3_9CORY</name>
<keyword evidence="6 9" id="KW-0733">Signal recognition particle</keyword>
<protein>
    <recommendedName>
        <fullName evidence="9">Signal recognition particle protein</fullName>
        <ecNumber evidence="9">3.6.5.4</ecNumber>
    </recommendedName>
    <alternativeName>
        <fullName evidence="9">Fifty-four homolog</fullName>
    </alternativeName>
</protein>
<comment type="function">
    <text evidence="9">Involved in targeting and insertion of nascent membrane proteins into the cytoplasmic membrane. Binds to the hydrophobic signal sequence of the ribosome-nascent chain (RNC) as it emerges from the ribosomes. The SRP-RNC complex is then targeted to the cytoplasmic membrane where it interacts with the SRP receptor FtsY.</text>
</comment>
<comment type="caution">
    <text evidence="12">The sequence shown here is derived from an EMBL/GenBank/DDBJ whole genome shotgun (WGS) entry which is preliminary data.</text>
</comment>
<dbReference type="InterPro" id="IPR003593">
    <property type="entry name" value="AAA+_ATPase"/>
</dbReference>
<feature type="binding site" evidence="9">
    <location>
        <begin position="107"/>
        <end position="114"/>
    </location>
    <ligand>
        <name>GTP</name>
        <dbReference type="ChEBI" id="CHEBI:37565"/>
    </ligand>
</feature>
<dbReference type="SUPFAM" id="SSF52540">
    <property type="entry name" value="P-loop containing nucleoside triphosphate hydrolases"/>
    <property type="match status" value="1"/>
</dbReference>
<accession>A0ABT1G1P3</accession>
<evidence type="ECO:0000313" key="12">
    <source>
        <dbReference type="EMBL" id="MCP1386642.1"/>
    </source>
</evidence>
<dbReference type="Pfam" id="PF00448">
    <property type="entry name" value="SRP54"/>
    <property type="match status" value="1"/>
</dbReference>
<dbReference type="InterPro" id="IPR042101">
    <property type="entry name" value="SRP54_N_sf"/>
</dbReference>
<keyword evidence="5 9" id="KW-0342">GTP-binding</keyword>
<dbReference type="NCBIfam" id="TIGR00959">
    <property type="entry name" value="ffh"/>
    <property type="match status" value="1"/>
</dbReference>
<dbReference type="EMBL" id="JAMFTQ010000001">
    <property type="protein sequence ID" value="MCP1386642.1"/>
    <property type="molecule type" value="Genomic_DNA"/>
</dbReference>
<dbReference type="RefSeq" id="WP_253575273.1">
    <property type="nucleotide sequence ID" value="NZ_JAMFTQ010000001.1"/>
</dbReference>
<proteinExistence type="inferred from homology"/>
<feature type="domain" description="SRP54-type proteins GTP-binding" evidence="11">
    <location>
        <begin position="282"/>
        <end position="295"/>
    </location>
</feature>
<dbReference type="InterPro" id="IPR036891">
    <property type="entry name" value="Signal_recog_part_SRP54_M_sf"/>
</dbReference>
<dbReference type="SMART" id="SM00963">
    <property type="entry name" value="SRP54_N"/>
    <property type="match status" value="1"/>
</dbReference>
<reference evidence="12" key="1">
    <citation type="submission" date="2022-05" db="EMBL/GenBank/DDBJ databases">
        <title>Corynebacterium sp. TA-R-1 sp. nov., isolated from human feces.</title>
        <authorList>
            <person name="Shamsuzzaman M."/>
            <person name="Dahal R.H."/>
        </authorList>
    </citation>
    <scope>NUCLEOTIDE SEQUENCE</scope>
    <source>
        <strain evidence="12">TA-R-1</strain>
    </source>
</reference>
<evidence type="ECO:0000256" key="8">
    <source>
        <dbReference type="ARBA" id="ARBA00048027"/>
    </source>
</evidence>
<keyword evidence="4 9" id="KW-0694">RNA-binding</keyword>
<feature type="compositionally biased region" description="Basic residues" evidence="10">
    <location>
        <begin position="458"/>
        <end position="477"/>
    </location>
</feature>
<dbReference type="Pfam" id="PF02881">
    <property type="entry name" value="SRP54_N"/>
    <property type="match status" value="1"/>
</dbReference>
<comment type="subcellular location">
    <subcellularLocation>
        <location evidence="9">Cytoplasm</location>
    </subcellularLocation>
    <text evidence="9">The SRP-RNC complex is targeted to the cytoplasmic membrane.</text>
</comment>
<dbReference type="PROSITE" id="PS00300">
    <property type="entry name" value="SRP54"/>
    <property type="match status" value="1"/>
</dbReference>